<evidence type="ECO:0000259" key="2">
    <source>
        <dbReference type="Pfam" id="PF09335"/>
    </source>
</evidence>
<dbReference type="HOGENOM" id="CLU_101250_0_0_2"/>
<dbReference type="STRING" id="694429.Pyrfu_1312"/>
<keyword evidence="4" id="KW-1185">Reference proteome</keyword>
<gene>
    <name evidence="3" type="ordered locus">Pyrfu_1312</name>
</gene>
<feature type="transmembrane region" description="Helical" evidence="1">
    <location>
        <begin position="168"/>
        <end position="186"/>
    </location>
</feature>
<dbReference type="Pfam" id="PF09335">
    <property type="entry name" value="VTT_dom"/>
    <property type="match status" value="1"/>
</dbReference>
<evidence type="ECO:0000256" key="1">
    <source>
        <dbReference type="SAM" id="Phobius"/>
    </source>
</evidence>
<evidence type="ECO:0000313" key="4">
    <source>
        <dbReference type="Proteomes" id="UP000001037"/>
    </source>
</evidence>
<accession>G0EGE6</accession>
<dbReference type="PANTHER" id="PTHR42709">
    <property type="entry name" value="ALKALINE PHOSPHATASE LIKE PROTEIN"/>
    <property type="match status" value="1"/>
</dbReference>
<feature type="transmembrane region" description="Helical" evidence="1">
    <location>
        <begin position="53"/>
        <end position="73"/>
    </location>
</feature>
<evidence type="ECO:0000313" key="3">
    <source>
        <dbReference type="EMBL" id="AEM39171.1"/>
    </source>
</evidence>
<feature type="domain" description="VTT" evidence="2">
    <location>
        <begin position="57"/>
        <end position="154"/>
    </location>
</feature>
<organism evidence="3 4">
    <name type="scientific">Pyrolobus fumarii (strain DSM 11204 / 1A)</name>
    <dbReference type="NCBI Taxonomy" id="694429"/>
    <lineage>
        <taxon>Archaea</taxon>
        <taxon>Thermoproteota</taxon>
        <taxon>Thermoprotei</taxon>
        <taxon>Desulfurococcales</taxon>
        <taxon>Pyrodictiaceae</taxon>
        <taxon>Pyrolobus</taxon>
    </lineage>
</organism>
<keyword evidence="1" id="KW-0812">Transmembrane</keyword>
<reference evidence="3 4" key="1">
    <citation type="journal article" date="2011" name="Stand. Genomic Sci.">
        <title>Complete genome sequence of the hyperthermophilic chemolithoautotroph Pyrolobus fumarii type strain (1A).</title>
        <authorList>
            <person name="Anderson I."/>
            <person name="Goker M."/>
            <person name="Nolan M."/>
            <person name="Lucas S."/>
            <person name="Hammon N."/>
            <person name="Deshpande S."/>
            <person name="Cheng J.F."/>
            <person name="Tapia R."/>
            <person name="Han C."/>
            <person name="Goodwin L."/>
            <person name="Pitluck S."/>
            <person name="Huntemann M."/>
            <person name="Liolios K."/>
            <person name="Ivanova N."/>
            <person name="Pagani I."/>
            <person name="Mavromatis K."/>
            <person name="Ovchinikova G."/>
            <person name="Pati A."/>
            <person name="Chen A."/>
            <person name="Palaniappan K."/>
            <person name="Land M."/>
            <person name="Hauser L."/>
            <person name="Brambilla E.M."/>
            <person name="Huber H."/>
            <person name="Yasawong M."/>
            <person name="Rohde M."/>
            <person name="Spring S."/>
            <person name="Abt B."/>
            <person name="Sikorski J."/>
            <person name="Wirth R."/>
            <person name="Detter J.C."/>
            <person name="Woyke T."/>
            <person name="Bristow J."/>
            <person name="Eisen J.A."/>
            <person name="Markowitz V."/>
            <person name="Hugenholtz P."/>
            <person name="Kyrpides N.C."/>
            <person name="Klenk H.P."/>
            <person name="Lapidus A."/>
        </authorList>
    </citation>
    <scope>NUCLEOTIDE SEQUENCE [LARGE SCALE GENOMIC DNA]</scope>
    <source>
        <strain evidence="4">DSM 11204 / 1A</strain>
    </source>
</reference>
<dbReference type="Proteomes" id="UP000001037">
    <property type="component" value="Chromosome"/>
</dbReference>
<dbReference type="AlphaFoldDB" id="G0EGE6"/>
<dbReference type="EMBL" id="CP002838">
    <property type="protein sequence ID" value="AEM39171.1"/>
    <property type="molecule type" value="Genomic_DNA"/>
</dbReference>
<keyword evidence="1" id="KW-1133">Transmembrane helix</keyword>
<dbReference type="GO" id="GO:0005886">
    <property type="term" value="C:plasma membrane"/>
    <property type="evidence" value="ECO:0007669"/>
    <property type="project" value="TreeGrafter"/>
</dbReference>
<name>G0EGE6_PYRF1</name>
<feature type="transmembrane region" description="Helical" evidence="1">
    <location>
        <begin position="94"/>
        <end position="113"/>
    </location>
</feature>
<proteinExistence type="predicted"/>
<dbReference type="InterPro" id="IPR032816">
    <property type="entry name" value="VTT_dom"/>
</dbReference>
<dbReference type="InParanoid" id="G0EGE6"/>
<keyword evidence="1" id="KW-0472">Membrane</keyword>
<protein>
    <submittedName>
        <fullName evidence="3">SNARE-associated Golgi protein</fullName>
    </submittedName>
</protein>
<dbReference type="InterPro" id="IPR051311">
    <property type="entry name" value="DedA_domain"/>
</dbReference>
<sequence>MIEELVKGLWEAYSSVPWLGAFIVSLLGNAIPYTTVPYLVWIALTAPEYSDPLVKALVIVFAGLGAAIGKLIVFTMGRAAHAVLPEHVRENMEYFAKLIKKWGFLAIFLFAALPLPDDILYIPLGIAGYSITLFFIAVALGKIVITALAVMTGDILASMTGAEGGFNAQFILALLVLSFIVTYVIARIDWMRVTRAMEEGIIPAMVVLLEETGRALLPVRRGSGKRGA</sequence>
<dbReference type="PANTHER" id="PTHR42709:SF10">
    <property type="entry name" value="SNARE ASSOCIATED GOLGI PROTEIN"/>
    <property type="match status" value="1"/>
</dbReference>
<feature type="transmembrane region" description="Helical" evidence="1">
    <location>
        <begin position="12"/>
        <end position="33"/>
    </location>
</feature>
<dbReference type="eggNOG" id="arCOG03119">
    <property type="taxonomic scope" value="Archaea"/>
</dbReference>
<dbReference type="KEGG" id="pfm:Pyrfu_1312"/>